<dbReference type="AlphaFoldDB" id="A0A8J7KZL2"/>
<dbReference type="GO" id="GO:0003677">
    <property type="term" value="F:DNA binding"/>
    <property type="evidence" value="ECO:0007669"/>
    <property type="project" value="InterPro"/>
</dbReference>
<dbReference type="GO" id="GO:0016887">
    <property type="term" value="F:ATP hydrolysis activity"/>
    <property type="evidence" value="ECO:0007669"/>
    <property type="project" value="InterPro"/>
</dbReference>
<dbReference type="FunFam" id="3.40.50.300:FF:000011">
    <property type="entry name" value="Putative ABC transporter ATP-binding component"/>
    <property type="match status" value="1"/>
</dbReference>
<evidence type="ECO:0000256" key="1">
    <source>
        <dbReference type="ARBA" id="ARBA00022737"/>
    </source>
</evidence>
<dbReference type="InterPro" id="IPR051309">
    <property type="entry name" value="ABCF_ATPase"/>
</dbReference>
<dbReference type="PANTHER" id="PTHR42855:SF2">
    <property type="entry name" value="DRUG RESISTANCE ABC TRANSPORTER,ATP-BINDING PROTEIN"/>
    <property type="match status" value="1"/>
</dbReference>
<accession>A0A8J7KZL2</accession>
<keyword evidence="1" id="KW-0677">Repeat</keyword>
<keyword evidence="4" id="KW-0175">Coiled coil</keyword>
<dbReference type="PANTHER" id="PTHR42855">
    <property type="entry name" value="ABC TRANSPORTER ATP-BINDING SUBUNIT"/>
    <property type="match status" value="1"/>
</dbReference>
<feature type="region of interest" description="Disordered" evidence="5">
    <location>
        <begin position="569"/>
        <end position="616"/>
    </location>
</feature>
<evidence type="ECO:0000256" key="2">
    <source>
        <dbReference type="ARBA" id="ARBA00022741"/>
    </source>
</evidence>
<feature type="domain" description="ABC transporter" evidence="6">
    <location>
        <begin position="348"/>
        <end position="560"/>
    </location>
</feature>
<protein>
    <submittedName>
        <fullName evidence="7">ABC-F family ATP-binding cassette domain-containing protein</fullName>
    </submittedName>
</protein>
<keyword evidence="8" id="KW-1185">Reference proteome</keyword>
<evidence type="ECO:0000256" key="3">
    <source>
        <dbReference type="ARBA" id="ARBA00022840"/>
    </source>
</evidence>
<dbReference type="InterPro" id="IPR027417">
    <property type="entry name" value="P-loop_NTPase"/>
</dbReference>
<dbReference type="CDD" id="cd03221">
    <property type="entry name" value="ABCF_EF-3"/>
    <property type="match status" value="2"/>
</dbReference>
<evidence type="ECO:0000313" key="8">
    <source>
        <dbReference type="Proteomes" id="UP000623269"/>
    </source>
</evidence>
<evidence type="ECO:0000259" key="6">
    <source>
        <dbReference type="PROSITE" id="PS50893"/>
    </source>
</evidence>
<dbReference type="Pfam" id="PF12848">
    <property type="entry name" value="ABC_tran_Xtn"/>
    <property type="match status" value="1"/>
</dbReference>
<dbReference type="InterPro" id="IPR003593">
    <property type="entry name" value="AAA+_ATPase"/>
</dbReference>
<keyword evidence="2" id="KW-0547">Nucleotide-binding</keyword>
<gene>
    <name evidence="7" type="ORF">I5677_05890</name>
</gene>
<dbReference type="SMART" id="SM00382">
    <property type="entry name" value="AAA"/>
    <property type="match status" value="2"/>
</dbReference>
<reference evidence="7" key="1">
    <citation type="submission" date="2020-12" db="EMBL/GenBank/DDBJ databases">
        <title>M. sibirica DSM 26468T genome.</title>
        <authorList>
            <person name="Thieme N."/>
            <person name="Rettenmaier R."/>
            <person name="Zverlov V."/>
            <person name="Liebl W."/>
        </authorList>
    </citation>
    <scope>NUCLEOTIDE SEQUENCE</scope>
    <source>
        <strain evidence="7">DSM 26468</strain>
    </source>
</reference>
<dbReference type="InterPro" id="IPR003439">
    <property type="entry name" value="ABC_transporter-like_ATP-bd"/>
</dbReference>
<dbReference type="Gene3D" id="3.40.50.300">
    <property type="entry name" value="P-loop containing nucleotide triphosphate hydrolases"/>
    <property type="match status" value="2"/>
</dbReference>
<dbReference type="SUPFAM" id="SSF52540">
    <property type="entry name" value="P-loop containing nucleoside triphosphate hydrolases"/>
    <property type="match status" value="2"/>
</dbReference>
<sequence>MSEIALDGVKKYMDTTLVLKNITFLITEGEKVGIVGGNGCGKTTILKLIAGLLKLNHCAGYPYAPVPPGYDEGWVKISKDTTVAYLEQIPQYADNMKVIDVLNQSFEEIHMVEKEMHLLEKSMQELEGKELEKTLNRYSELLQLYEFKGGYEIDEKLNKICTGLKFDENFLNQDFNLLSGGEKTTVILGKHLIDTPDVLLLDEPTNHLDMDSVEWLEGYIKNYKGIVIVVSHDRYFLDHAVTKIIEVENKVCETYFGNYSDFVRQKEENLQIQFNNYKEQSKKINHMEQSIKELREWAMKADNKKFFKRAASMQIKLDKLERIEKPVAQHQSMRLNLKTSERSGKIVIKATGLSKSFEKKNILHNAELLIQYGERVALIGPNGCGKTTFLKMLLGELTSDRGEVSLGANVRMAYLPQNLTFEDEELTVLDYFREDISILEGKAREHLAKFMFYGGNVFKKIKLLSGGEKVRLKLSKLLYHDVNLLILDEPTNHLDTASIESIEEALYGFKGTIFFISHDRYFINKISERVIVIEDCGFKSYLGNYDYYKNEKEKLANLIDSESQSESFLKKSNKNEVKGKKNTSTTENVTQKDKKPKSHHSASNQTNKSEKKAFQQAKVEERVKAIESEIRELEACMEVSGTDYEELNRLFSRKEALSKELDQLLEEWVTT</sequence>
<name>A0A8J7KZL2_9FIRM</name>
<dbReference type="EMBL" id="JAEAGR010000004">
    <property type="protein sequence ID" value="MBH1940428.1"/>
    <property type="molecule type" value="Genomic_DNA"/>
</dbReference>
<dbReference type="InterPro" id="IPR032781">
    <property type="entry name" value="ABC_tran_Xtn"/>
</dbReference>
<keyword evidence="3 7" id="KW-0067">ATP-binding</keyword>
<dbReference type="RefSeq" id="WP_197660650.1">
    <property type="nucleotide sequence ID" value="NZ_JAEAGR010000004.1"/>
</dbReference>
<dbReference type="PROSITE" id="PS50893">
    <property type="entry name" value="ABC_TRANSPORTER_2"/>
    <property type="match status" value="2"/>
</dbReference>
<dbReference type="InterPro" id="IPR017871">
    <property type="entry name" value="ABC_transporter-like_CS"/>
</dbReference>
<evidence type="ECO:0000256" key="4">
    <source>
        <dbReference type="SAM" id="Coils"/>
    </source>
</evidence>
<feature type="domain" description="ABC transporter" evidence="6">
    <location>
        <begin position="4"/>
        <end position="275"/>
    </location>
</feature>
<organism evidence="7 8">
    <name type="scientific">Mobilitalea sibirica</name>
    <dbReference type="NCBI Taxonomy" id="1462919"/>
    <lineage>
        <taxon>Bacteria</taxon>
        <taxon>Bacillati</taxon>
        <taxon>Bacillota</taxon>
        <taxon>Clostridia</taxon>
        <taxon>Lachnospirales</taxon>
        <taxon>Lachnospiraceae</taxon>
        <taxon>Mobilitalea</taxon>
    </lineage>
</organism>
<evidence type="ECO:0000313" key="7">
    <source>
        <dbReference type="EMBL" id="MBH1940428.1"/>
    </source>
</evidence>
<dbReference type="GO" id="GO:0005524">
    <property type="term" value="F:ATP binding"/>
    <property type="evidence" value="ECO:0007669"/>
    <property type="project" value="UniProtKB-KW"/>
</dbReference>
<evidence type="ECO:0000256" key="5">
    <source>
        <dbReference type="SAM" id="MobiDB-lite"/>
    </source>
</evidence>
<dbReference type="Proteomes" id="UP000623269">
    <property type="component" value="Unassembled WGS sequence"/>
</dbReference>
<feature type="coiled-coil region" evidence="4">
    <location>
        <begin position="616"/>
        <end position="667"/>
    </location>
</feature>
<dbReference type="Pfam" id="PF00005">
    <property type="entry name" value="ABC_tran"/>
    <property type="match status" value="2"/>
</dbReference>
<dbReference type="NCBIfam" id="NF000355">
    <property type="entry name" value="ribo_prot_ABC_F"/>
    <property type="match status" value="1"/>
</dbReference>
<dbReference type="FunFam" id="3.40.50.300:FF:000309">
    <property type="entry name" value="ABC transporter ATP-binding protein"/>
    <property type="match status" value="1"/>
</dbReference>
<dbReference type="PROSITE" id="PS00211">
    <property type="entry name" value="ABC_TRANSPORTER_1"/>
    <property type="match status" value="1"/>
</dbReference>
<proteinExistence type="predicted"/>
<comment type="caution">
    <text evidence="7">The sequence shown here is derived from an EMBL/GenBank/DDBJ whole genome shotgun (WGS) entry which is preliminary data.</text>
</comment>